<accession>A0A2U2BCK3</accession>
<evidence type="ECO:0000256" key="1">
    <source>
        <dbReference type="SAM" id="SignalP"/>
    </source>
</evidence>
<dbReference type="OrthoDB" id="1121176at2"/>
<reference evidence="3 4" key="1">
    <citation type="submission" date="2018-05" db="EMBL/GenBank/DDBJ databases">
        <title>Marinilabilia rubrum sp. nov., isolated from saltern sediment.</title>
        <authorList>
            <person name="Zhang R."/>
        </authorList>
    </citation>
    <scope>NUCLEOTIDE SEQUENCE [LARGE SCALE GENOMIC DNA]</scope>
    <source>
        <strain evidence="3 4">WTE16</strain>
    </source>
</reference>
<keyword evidence="1" id="KW-0732">Signal</keyword>
<evidence type="ECO:0000313" key="4">
    <source>
        <dbReference type="Proteomes" id="UP000244956"/>
    </source>
</evidence>
<proteinExistence type="predicted"/>
<dbReference type="InterPro" id="IPR021255">
    <property type="entry name" value="DUF2807"/>
</dbReference>
<dbReference type="PROSITE" id="PS51257">
    <property type="entry name" value="PROKAR_LIPOPROTEIN"/>
    <property type="match status" value="1"/>
</dbReference>
<name>A0A2U2BCK3_9BACT</name>
<evidence type="ECO:0000259" key="2">
    <source>
        <dbReference type="Pfam" id="PF10988"/>
    </source>
</evidence>
<evidence type="ECO:0000313" key="3">
    <source>
        <dbReference type="EMBL" id="PWE00790.1"/>
    </source>
</evidence>
<keyword evidence="4" id="KW-1185">Reference proteome</keyword>
<dbReference type="AlphaFoldDB" id="A0A2U2BCK3"/>
<dbReference type="Pfam" id="PF10988">
    <property type="entry name" value="DUF2807"/>
    <property type="match status" value="1"/>
</dbReference>
<dbReference type="Proteomes" id="UP000244956">
    <property type="component" value="Unassembled WGS sequence"/>
</dbReference>
<feature type="chain" id="PRO_5015520473" evidence="1">
    <location>
        <begin position="20"/>
        <end position="251"/>
    </location>
</feature>
<gene>
    <name evidence="3" type="ORF">DDZ16_04135</name>
</gene>
<feature type="signal peptide" evidence="1">
    <location>
        <begin position="1"/>
        <end position="19"/>
    </location>
</feature>
<dbReference type="RefSeq" id="WP_109263161.1">
    <property type="nucleotide sequence ID" value="NZ_QEWP01000002.1"/>
</dbReference>
<dbReference type="EMBL" id="QEWP01000002">
    <property type="protein sequence ID" value="PWE00790.1"/>
    <property type="molecule type" value="Genomic_DNA"/>
</dbReference>
<organism evidence="3 4">
    <name type="scientific">Marinilabilia rubra</name>
    <dbReference type="NCBI Taxonomy" id="2162893"/>
    <lineage>
        <taxon>Bacteria</taxon>
        <taxon>Pseudomonadati</taxon>
        <taxon>Bacteroidota</taxon>
        <taxon>Bacteroidia</taxon>
        <taxon>Marinilabiliales</taxon>
        <taxon>Marinilabiliaceae</taxon>
        <taxon>Marinilabilia</taxon>
    </lineage>
</organism>
<feature type="domain" description="Putative auto-transporter adhesin head GIN" evidence="2">
    <location>
        <begin position="41"/>
        <end position="228"/>
    </location>
</feature>
<protein>
    <submittedName>
        <fullName evidence="3">DUF2807 domain-containing protein</fullName>
    </submittedName>
</protein>
<dbReference type="Gene3D" id="2.160.20.120">
    <property type="match status" value="1"/>
</dbReference>
<comment type="caution">
    <text evidence="3">The sequence shown here is derived from an EMBL/GenBank/DDBJ whole genome shotgun (WGS) entry which is preliminary data.</text>
</comment>
<sequence length="251" mass="27795">MRKYLNCLTIIFSAFLLFGCDYTDALLKDGKPVQKEVLLNNFESVDIETSVRLVLTNDTTNIAVIEGLDFIVPRLDLNQENNVLIIDSEGMIGFREKQMPILKLGVRNIKRITSNFPAKITSEDTLDFENLRIVINGRGTFTECNLNVDAGTLSLSAYGSNVGNHVFKGKAQKFNVVSEGLTSVDAFDLDAGDVTYVQKSVNTSCVRAINNLSVRMFSSGDLYYSGNPETNITMGEPLYEVELGKVIHLSE</sequence>